<name>A0ABY8TYF8_TETOB</name>
<protein>
    <recommendedName>
        <fullName evidence="3">C3H1-type domain-containing protein</fullName>
    </recommendedName>
</protein>
<reference evidence="1 2" key="1">
    <citation type="submission" date="2023-05" db="EMBL/GenBank/DDBJ databases">
        <title>A 100% complete, gapless, phased diploid assembly of the Scenedesmus obliquus UTEX 3031 genome.</title>
        <authorList>
            <person name="Biondi T.C."/>
            <person name="Hanschen E.R."/>
            <person name="Kwon T."/>
            <person name="Eng W."/>
            <person name="Kruse C.P.S."/>
            <person name="Koehler S.I."/>
            <person name="Kunde Y."/>
            <person name="Gleasner C.D."/>
            <person name="You Mak K.T."/>
            <person name="Polle J."/>
            <person name="Hovde B.T."/>
            <person name="Starkenburg S.R."/>
        </authorList>
    </citation>
    <scope>NUCLEOTIDE SEQUENCE [LARGE SCALE GENOMIC DNA]</scope>
    <source>
        <strain evidence="1 2">DOE0152z</strain>
    </source>
</reference>
<keyword evidence="2" id="KW-1185">Reference proteome</keyword>
<evidence type="ECO:0008006" key="3">
    <source>
        <dbReference type="Google" id="ProtNLM"/>
    </source>
</evidence>
<sequence>MPKPKERQQEDPRALAERRLVLRDLKDNVFRASVVPAAYSLEEYAVGLCRFKEHRLRVIKLQEDEVGFGGFAMKNLNKRIMSAYFSSNPALFSEIFGFHISDLKPEGLLCIRPWHDDTIAVMAPSKSGKLLFNAIIRETLSSTDRERLAWTGNILLLSSSLQPELAPDLGGVTCYALEQLLQDKLSKAHALEEVTARWQLAPGIDLQTQFGWLAQQQAAPAVAPPPAAAPLQQQLEFMLTGWKLSRCMSPLRHAFERCPGYHILQYRPNITTPIFDVRRPAIKAGSLCYHGSLCKEVPPAVREGSHASHYYSCAAGADCSSAHSLVESLYNPEQFKRQRCEGVVGGKCVNCEAGMPEHCCAFWHSAAEYEAVQAITKRLAPKMKQAAAADPPPAAANGTAAAAAAAAAAAVAAESSSSLLQRDALLADVAEGSGAELEAELYCSSEDLVHGASKPLPLLYQLAWLGEKFREGLYAAVGPGSSSSSSSSDVPHMDRKRQMELLLQRLCKVFEAALDQGLVWKHDADWIVFNSGLGRRGDASQPQLVFLQRRDWQQPKLGGGVVKPWVASGKMLSLTEAAEWLSGASNIPPSPALDEPWMPAAASSSSSNVARTPSPFNSSSSLGLLVAQATAAEEVVAAVSQWLSEQQQQQQQQQQLGAQLRFPAALGCLDLEVLPLLPGQGGLPALLTSCISCSPGRLLSEVAAAADPAEFWGPGRQALQQYLLQNFLRAAVQGRLFVRPGAAATNSSSSGGGGGSSSSSRLFGAAGALLALREQREQEAQREARRASLLFNTGLVTAAGQQMLLLLKESSPAGGREPAAAPWQYHSTLNSFTAAALQPLPAPAAAPAAAFNPALPLHLDLDALLASPGSQQLLQQGMQCSGQLLPAAAWESLLHGAVSRSLLMLQRAPGVVLQLMQGQRLKHVLPLFVFQGEPVRLVLLVEQFATAADGASGAQSGTAAAAAAAAAGGKVFYGGAELAAFEDVYGWVRALGPLNTQICLWAAAPFSGQMLRRAAAVAAWCATPSVVAVPSANLIFSAERLAARAPQDMSPTNGTSRKHWSAVSVPATPADPPAAAAVCGMAGRREALNY</sequence>
<evidence type="ECO:0000313" key="1">
    <source>
        <dbReference type="EMBL" id="WIA14190.1"/>
    </source>
</evidence>
<dbReference type="EMBL" id="CP126212">
    <property type="protein sequence ID" value="WIA14190.1"/>
    <property type="molecule type" value="Genomic_DNA"/>
</dbReference>
<proteinExistence type="predicted"/>
<evidence type="ECO:0000313" key="2">
    <source>
        <dbReference type="Proteomes" id="UP001244341"/>
    </source>
</evidence>
<dbReference type="Proteomes" id="UP001244341">
    <property type="component" value="Chromosome 5b"/>
</dbReference>
<organism evidence="1 2">
    <name type="scientific">Tetradesmus obliquus</name>
    <name type="common">Green alga</name>
    <name type="synonym">Acutodesmus obliquus</name>
    <dbReference type="NCBI Taxonomy" id="3088"/>
    <lineage>
        <taxon>Eukaryota</taxon>
        <taxon>Viridiplantae</taxon>
        <taxon>Chlorophyta</taxon>
        <taxon>core chlorophytes</taxon>
        <taxon>Chlorophyceae</taxon>
        <taxon>CS clade</taxon>
        <taxon>Sphaeropleales</taxon>
        <taxon>Scenedesmaceae</taxon>
        <taxon>Tetradesmus</taxon>
    </lineage>
</organism>
<accession>A0ABY8TYF8</accession>
<gene>
    <name evidence="1" type="ORF">OEZ85_002729</name>
</gene>